<dbReference type="STRING" id="30019.A0A0M4EGJ0"/>
<dbReference type="Gene3D" id="1.10.8.10">
    <property type="entry name" value="DNA helicase RuvA subunit, C-terminal domain"/>
    <property type="match status" value="1"/>
</dbReference>
<feature type="compositionally biased region" description="Low complexity" evidence="1">
    <location>
        <begin position="89"/>
        <end position="106"/>
    </location>
</feature>
<dbReference type="GO" id="GO:0005829">
    <property type="term" value="C:cytosol"/>
    <property type="evidence" value="ECO:0007669"/>
    <property type="project" value="TreeGrafter"/>
</dbReference>
<dbReference type="SMART" id="SM00213">
    <property type="entry name" value="UBQ"/>
    <property type="match status" value="1"/>
</dbReference>
<protein>
    <submittedName>
        <fullName evidence="3">CG31528</fullName>
    </submittedName>
</protein>
<dbReference type="Pfam" id="PF23195">
    <property type="entry name" value="UBQLN1"/>
    <property type="match status" value="1"/>
</dbReference>
<dbReference type="Gene3D" id="3.10.20.90">
    <property type="entry name" value="Phosphatidylinositol 3-kinase Catalytic Subunit, Chain A, domain 1"/>
    <property type="match status" value="1"/>
</dbReference>
<dbReference type="InterPro" id="IPR009060">
    <property type="entry name" value="UBA-like_sf"/>
</dbReference>
<keyword evidence="4" id="KW-1185">Reference proteome</keyword>
<dbReference type="InterPro" id="IPR029071">
    <property type="entry name" value="Ubiquitin-like_domsf"/>
</dbReference>
<evidence type="ECO:0000259" key="2">
    <source>
        <dbReference type="PROSITE" id="PS50053"/>
    </source>
</evidence>
<evidence type="ECO:0000256" key="1">
    <source>
        <dbReference type="SAM" id="MobiDB-lite"/>
    </source>
</evidence>
<dbReference type="PANTHER" id="PTHR10677">
    <property type="entry name" value="UBIQUILIN"/>
    <property type="match status" value="1"/>
</dbReference>
<dbReference type="InterPro" id="IPR000626">
    <property type="entry name" value="Ubiquitin-like_dom"/>
</dbReference>
<sequence length="413" mass="46737">MAMCVQSIDITAKSGGNSATVSLRHNELISNLRALVAVRFEQAINCIVLVFGGQVLFDVGTIDLHGITSGVTVHVVLKQQPQLAAAAMSSDNSSSSSTTKKTSSESSYRNLINKSVELFKSLLEDRDTLRDVLQNDPRIKALVEENSSFRHYLNSDRNIDELLSTVCNPAKVEELLRKRDLYVLRMEWVPGGYSLLSRLNYYMRQLYEDNVALKYQETDDLFYHNEDPQRGRENNMPLPNPWCPEQLLMEKLLGANVEEILADVRKQCDHMMHCLRTGDVSNALKQAETKRWQLKTYVHSKRSQLKLKFKPVTEAVLSALCKPQAQAQSPAQPAAVAPVALQAEPQPILTRSMPLNPFDFMSSNDTRWEQHFQTQLLHLSALGHTDRQRNICALLMSFGNIQTAVKLLEQWNR</sequence>
<dbReference type="AlphaFoldDB" id="A0A0M4EGJ0"/>
<dbReference type="PANTHER" id="PTHR10677:SF3">
    <property type="entry name" value="FI07626P-RELATED"/>
    <property type="match status" value="1"/>
</dbReference>
<dbReference type="SUPFAM" id="SSF54236">
    <property type="entry name" value="Ubiquitin-like"/>
    <property type="match status" value="1"/>
</dbReference>
<evidence type="ECO:0000313" key="4">
    <source>
        <dbReference type="Proteomes" id="UP000494163"/>
    </source>
</evidence>
<feature type="region of interest" description="Disordered" evidence="1">
    <location>
        <begin position="87"/>
        <end position="106"/>
    </location>
</feature>
<dbReference type="EMBL" id="CP012526">
    <property type="protein sequence ID" value="ALC45258.1"/>
    <property type="molecule type" value="Genomic_DNA"/>
</dbReference>
<dbReference type="SUPFAM" id="SSF46934">
    <property type="entry name" value="UBA-like"/>
    <property type="match status" value="1"/>
</dbReference>
<dbReference type="Pfam" id="PF00240">
    <property type="entry name" value="ubiquitin"/>
    <property type="match status" value="1"/>
</dbReference>
<dbReference type="PROSITE" id="PS50053">
    <property type="entry name" value="UBIQUITIN_2"/>
    <property type="match status" value="1"/>
</dbReference>
<reference evidence="3 4" key="1">
    <citation type="submission" date="2015-08" db="EMBL/GenBank/DDBJ databases">
        <title>Ancestral chromatin configuration constrains chromatin evolution on differentiating sex chromosomes in Drosophila.</title>
        <authorList>
            <person name="Zhou Q."/>
            <person name="Bachtrog D."/>
        </authorList>
    </citation>
    <scope>NUCLEOTIDE SEQUENCE [LARGE SCALE GENOMIC DNA]</scope>
    <source>
        <tissue evidence="3">Whole larvae</tissue>
    </source>
</reference>
<feature type="domain" description="Ubiquitin-like" evidence="2">
    <location>
        <begin position="8"/>
        <end position="79"/>
    </location>
</feature>
<organism evidence="3 4">
    <name type="scientific">Drosophila busckii</name>
    <name type="common">Fruit fly</name>
    <dbReference type="NCBI Taxonomy" id="30019"/>
    <lineage>
        <taxon>Eukaryota</taxon>
        <taxon>Metazoa</taxon>
        <taxon>Ecdysozoa</taxon>
        <taxon>Arthropoda</taxon>
        <taxon>Hexapoda</taxon>
        <taxon>Insecta</taxon>
        <taxon>Pterygota</taxon>
        <taxon>Neoptera</taxon>
        <taxon>Endopterygota</taxon>
        <taxon>Diptera</taxon>
        <taxon>Brachycera</taxon>
        <taxon>Muscomorpha</taxon>
        <taxon>Ephydroidea</taxon>
        <taxon>Drosophilidae</taxon>
        <taxon>Drosophila</taxon>
    </lineage>
</organism>
<dbReference type="OMA" id="TVHVVCR"/>
<name>A0A0M4EGJ0_DROBS</name>
<dbReference type="Proteomes" id="UP000494163">
    <property type="component" value="Chromosome 3R"/>
</dbReference>
<dbReference type="InterPro" id="IPR015496">
    <property type="entry name" value="Ubiquilin"/>
</dbReference>
<proteinExistence type="predicted"/>
<evidence type="ECO:0000313" key="3">
    <source>
        <dbReference type="EMBL" id="ALC45258.1"/>
    </source>
</evidence>
<dbReference type="GO" id="GO:0031593">
    <property type="term" value="F:polyubiquitin modification-dependent protein binding"/>
    <property type="evidence" value="ECO:0007669"/>
    <property type="project" value="TreeGrafter"/>
</dbReference>
<dbReference type="OrthoDB" id="10016665at2759"/>
<accession>A0A0M4EGJ0</accession>
<dbReference type="GO" id="GO:0006511">
    <property type="term" value="P:ubiquitin-dependent protein catabolic process"/>
    <property type="evidence" value="ECO:0007669"/>
    <property type="project" value="TreeGrafter"/>
</dbReference>
<gene>
    <name evidence="3" type="ORF">Dbus_chr3Rg8</name>
</gene>